<name>A0A7Y9YH74_9ACTN</name>
<evidence type="ECO:0000256" key="2">
    <source>
        <dbReference type="ARBA" id="ARBA00022475"/>
    </source>
</evidence>
<evidence type="ECO:0000256" key="1">
    <source>
        <dbReference type="ARBA" id="ARBA00004651"/>
    </source>
</evidence>
<feature type="transmembrane region" description="Helical" evidence="7">
    <location>
        <begin position="468"/>
        <end position="486"/>
    </location>
</feature>
<proteinExistence type="predicted"/>
<dbReference type="Proteomes" id="UP000537326">
    <property type="component" value="Unassembled WGS sequence"/>
</dbReference>
<evidence type="ECO:0000256" key="5">
    <source>
        <dbReference type="ARBA" id="ARBA00023136"/>
    </source>
</evidence>
<feature type="transmembrane region" description="Helical" evidence="7">
    <location>
        <begin position="47"/>
        <end position="69"/>
    </location>
</feature>
<keyword evidence="3 7" id="KW-0812">Transmembrane</keyword>
<gene>
    <name evidence="8" type="ORF">BKA05_003728</name>
</gene>
<evidence type="ECO:0000256" key="3">
    <source>
        <dbReference type="ARBA" id="ARBA00022692"/>
    </source>
</evidence>
<keyword evidence="5 7" id="KW-0472">Membrane</keyword>
<comment type="subcellular location">
    <subcellularLocation>
        <location evidence="1">Cell membrane</location>
        <topology evidence="1">Multi-pass membrane protein</topology>
    </subcellularLocation>
</comment>
<accession>A0A7Y9YH74</accession>
<dbReference type="InterPro" id="IPR002528">
    <property type="entry name" value="MATE_fam"/>
</dbReference>
<dbReference type="PANTHER" id="PTHR30250:SF11">
    <property type="entry name" value="O-ANTIGEN TRANSPORTER-RELATED"/>
    <property type="match status" value="1"/>
</dbReference>
<reference evidence="8 9" key="1">
    <citation type="submission" date="2020-07" db="EMBL/GenBank/DDBJ databases">
        <title>Sequencing the genomes of 1000 actinobacteria strains.</title>
        <authorList>
            <person name="Klenk H.-P."/>
        </authorList>
    </citation>
    <scope>NUCLEOTIDE SEQUENCE [LARGE SCALE GENOMIC DNA]</scope>
    <source>
        <strain evidence="8 9">DSM 18248</strain>
    </source>
</reference>
<dbReference type="AlphaFoldDB" id="A0A7Y9YH74"/>
<feature type="transmembrane region" description="Helical" evidence="7">
    <location>
        <begin position="20"/>
        <end position="41"/>
    </location>
</feature>
<keyword evidence="2" id="KW-1003">Cell membrane</keyword>
<keyword evidence="9" id="KW-1185">Reference proteome</keyword>
<feature type="transmembrane region" description="Helical" evidence="7">
    <location>
        <begin position="171"/>
        <end position="204"/>
    </location>
</feature>
<dbReference type="InterPro" id="IPR050833">
    <property type="entry name" value="Poly_Biosynth_Transport"/>
</dbReference>
<feature type="transmembrane region" description="Helical" evidence="7">
    <location>
        <begin position="442"/>
        <end position="462"/>
    </location>
</feature>
<feature type="transmembrane region" description="Helical" evidence="7">
    <location>
        <begin position="314"/>
        <end position="337"/>
    </location>
</feature>
<evidence type="ECO:0000313" key="8">
    <source>
        <dbReference type="EMBL" id="NYI12213.1"/>
    </source>
</evidence>
<keyword evidence="4 7" id="KW-1133">Transmembrane helix</keyword>
<comment type="caution">
    <text evidence="8">The sequence shown here is derived from an EMBL/GenBank/DDBJ whole genome shotgun (WGS) entry which is preliminary data.</text>
</comment>
<evidence type="ECO:0000313" key="9">
    <source>
        <dbReference type="Proteomes" id="UP000537326"/>
    </source>
</evidence>
<feature type="transmembrane region" description="Helical" evidence="7">
    <location>
        <begin position="95"/>
        <end position="119"/>
    </location>
</feature>
<protein>
    <submittedName>
        <fullName evidence="8">O-antigen/teichoic acid export membrane protein</fullName>
    </submittedName>
</protein>
<feature type="region of interest" description="Disordered" evidence="6">
    <location>
        <begin position="506"/>
        <end position="535"/>
    </location>
</feature>
<dbReference type="PANTHER" id="PTHR30250">
    <property type="entry name" value="PST FAMILY PREDICTED COLANIC ACID TRANSPORTER"/>
    <property type="match status" value="1"/>
</dbReference>
<dbReference type="EMBL" id="JACBZI010000001">
    <property type="protein sequence ID" value="NYI12213.1"/>
    <property type="molecule type" value="Genomic_DNA"/>
</dbReference>
<sequence>MSQRDLATEHLGHLARGGLLALAGSAVAAGAGLALALAVSHGLPADAAGLFFTTTAAFSLLAVGCLLGVDSGLARFALRLEAEGRSRELGRLMRVAMAPALATATVIGVVAALAAAHLAPDGLSPTVLRLLALALPCAVAAELHLAATRSFGQVRPTVAVDRLLRAGTQPVVVLVVLATGGVGAALVGWASVYLVSTALAVLALRRALASRPRPDTGGGSPDPAPTRGLARSFWSFTAPRGVAGLAQVSVQKADILLVALLLGPAPAAVYVVATRFVAIGQLANQAVHQVLQPRLTALLVAGDRRALDQVFTTATTWGLLLVWPFYLAVGAAAPTYLGLFGGATSSYAAGTSVVVLMALAMMVAVATGPLDTLLLMAGRSGASLAIALVAMAVDLVLCVVLLPVLGLVGAAVAWACAVLVRSGLATIQVARTTGTVLPLATLTRAALVPVVAVGLPVATWTWSGGRSPTTWLLVTVLAGVPYVLALHRWRHRLGLDLLADALRHRRPAAAPTTPTPTPTLPPSRSTEETPCPSAP</sequence>
<dbReference type="GO" id="GO:0015297">
    <property type="term" value="F:antiporter activity"/>
    <property type="evidence" value="ECO:0007669"/>
    <property type="project" value="InterPro"/>
</dbReference>
<evidence type="ECO:0000256" key="7">
    <source>
        <dbReference type="SAM" id="Phobius"/>
    </source>
</evidence>
<feature type="transmembrane region" description="Helical" evidence="7">
    <location>
        <begin position="382"/>
        <end position="405"/>
    </location>
</feature>
<dbReference type="GO" id="GO:0005886">
    <property type="term" value="C:plasma membrane"/>
    <property type="evidence" value="ECO:0007669"/>
    <property type="project" value="UniProtKB-SubCell"/>
</dbReference>
<organism evidence="8 9">
    <name type="scientific">Nocardioides marinus</name>
    <dbReference type="NCBI Taxonomy" id="374514"/>
    <lineage>
        <taxon>Bacteria</taxon>
        <taxon>Bacillati</taxon>
        <taxon>Actinomycetota</taxon>
        <taxon>Actinomycetes</taxon>
        <taxon>Propionibacteriales</taxon>
        <taxon>Nocardioidaceae</taxon>
        <taxon>Nocardioides</taxon>
    </lineage>
</organism>
<evidence type="ECO:0000256" key="6">
    <source>
        <dbReference type="SAM" id="MobiDB-lite"/>
    </source>
</evidence>
<feature type="transmembrane region" description="Helical" evidence="7">
    <location>
        <begin position="349"/>
        <end position="370"/>
    </location>
</feature>
<dbReference type="GO" id="GO:0042910">
    <property type="term" value="F:xenobiotic transmembrane transporter activity"/>
    <property type="evidence" value="ECO:0007669"/>
    <property type="project" value="InterPro"/>
</dbReference>
<dbReference type="Pfam" id="PF01554">
    <property type="entry name" value="MatE"/>
    <property type="match status" value="1"/>
</dbReference>
<dbReference type="RefSeq" id="WP_179532793.1">
    <property type="nucleotide sequence ID" value="NZ_BAAAPP010000001.1"/>
</dbReference>
<evidence type="ECO:0000256" key="4">
    <source>
        <dbReference type="ARBA" id="ARBA00022989"/>
    </source>
</evidence>